<feature type="domain" description="Xylose isomerase-like TIM barrel" evidence="2">
    <location>
        <begin position="54"/>
        <end position="291"/>
    </location>
</feature>
<keyword evidence="3" id="KW-0413">Isomerase</keyword>
<feature type="region of interest" description="Disordered" evidence="1">
    <location>
        <begin position="304"/>
        <end position="333"/>
    </location>
</feature>
<dbReference type="RefSeq" id="WP_211517319.1">
    <property type="nucleotide sequence ID" value="NZ_FNOT01000049.1"/>
</dbReference>
<dbReference type="Proteomes" id="UP000198921">
    <property type="component" value="Unassembled WGS sequence"/>
</dbReference>
<dbReference type="InterPro" id="IPR013022">
    <property type="entry name" value="Xyl_isomerase-like_TIM-brl"/>
</dbReference>
<dbReference type="EMBL" id="FNOT01000049">
    <property type="protein sequence ID" value="SDZ26636.1"/>
    <property type="molecule type" value="Genomic_DNA"/>
</dbReference>
<feature type="compositionally biased region" description="Low complexity" evidence="1">
    <location>
        <begin position="318"/>
        <end position="333"/>
    </location>
</feature>
<dbReference type="PANTHER" id="PTHR12110:SF48">
    <property type="entry name" value="BLL3656 PROTEIN"/>
    <property type="match status" value="1"/>
</dbReference>
<dbReference type="SUPFAM" id="SSF51658">
    <property type="entry name" value="Xylose isomerase-like"/>
    <property type="match status" value="1"/>
</dbReference>
<dbReference type="InterPro" id="IPR050312">
    <property type="entry name" value="IolE/XylAMocC-like"/>
</dbReference>
<evidence type="ECO:0000259" key="2">
    <source>
        <dbReference type="Pfam" id="PF01261"/>
    </source>
</evidence>
<evidence type="ECO:0000313" key="4">
    <source>
        <dbReference type="Proteomes" id="UP000198921"/>
    </source>
</evidence>
<evidence type="ECO:0000256" key="1">
    <source>
        <dbReference type="SAM" id="MobiDB-lite"/>
    </source>
</evidence>
<protein>
    <submittedName>
        <fullName evidence="3">Sugar phosphate isomerase/epimerase</fullName>
    </submittedName>
</protein>
<dbReference type="AlphaFoldDB" id="A0A1H3RLT6"/>
<proteinExistence type="predicted"/>
<dbReference type="PANTHER" id="PTHR12110">
    <property type="entry name" value="HYDROXYPYRUVATE ISOMERASE"/>
    <property type="match status" value="1"/>
</dbReference>
<reference evidence="4" key="1">
    <citation type="submission" date="2016-10" db="EMBL/GenBank/DDBJ databases">
        <authorList>
            <person name="Varghese N."/>
            <person name="Submissions S."/>
        </authorList>
    </citation>
    <scope>NUCLEOTIDE SEQUENCE [LARGE SCALE GENOMIC DNA]</scope>
    <source>
        <strain evidence="4">DSM 45422</strain>
    </source>
</reference>
<dbReference type="GO" id="GO:0016853">
    <property type="term" value="F:isomerase activity"/>
    <property type="evidence" value="ECO:0007669"/>
    <property type="project" value="UniProtKB-KW"/>
</dbReference>
<dbReference type="Pfam" id="PF01261">
    <property type="entry name" value="AP_endonuc_2"/>
    <property type="match status" value="1"/>
</dbReference>
<dbReference type="InterPro" id="IPR036237">
    <property type="entry name" value="Xyl_isomerase-like_sf"/>
</dbReference>
<sequence>MIASTPMANQSANREQGDPVISGERLLATCWTSAGDAASDRLDLRSPLPLRERIEAASAAGFGGFGLLSADLPAAEQEYGLSGIRALLDDNGIVDLELEGIPYWWDDGPRRAESDRVRHSLLTAAEVLGARHIKVTPDGDDAPWDRGHWAAKLAELAAQAYDAGTRLGLEFFPWSNIKTLHDGLRLVEDAGHDAAGVVIDVWHIERAHTPVADLASVPLHRIIGVELNDADPQVVGTLFEDTVHRRRYCGEGSFDLPGMITALRAAGWTGPWGVEILSDEHRSLPLRDALDRAADSARRQLELARRPAGATPSQPCRTTAQAEQAAAGGENNW</sequence>
<dbReference type="Gene3D" id="3.20.20.150">
    <property type="entry name" value="Divalent-metal-dependent TIM barrel enzymes"/>
    <property type="match status" value="1"/>
</dbReference>
<accession>A0A1H3RLT6</accession>
<gene>
    <name evidence="3" type="ORF">SAMN05660209_05221</name>
</gene>
<dbReference type="STRING" id="1137993.SAMN05660209_05221"/>
<keyword evidence="4" id="KW-1185">Reference proteome</keyword>
<name>A0A1H3RLT6_9ACTN</name>
<organism evidence="3 4">
    <name type="scientific">Geodermatophilus africanus</name>
    <dbReference type="NCBI Taxonomy" id="1137993"/>
    <lineage>
        <taxon>Bacteria</taxon>
        <taxon>Bacillati</taxon>
        <taxon>Actinomycetota</taxon>
        <taxon>Actinomycetes</taxon>
        <taxon>Geodermatophilales</taxon>
        <taxon>Geodermatophilaceae</taxon>
        <taxon>Geodermatophilus</taxon>
    </lineage>
</organism>
<evidence type="ECO:0000313" key="3">
    <source>
        <dbReference type="EMBL" id="SDZ26636.1"/>
    </source>
</evidence>